<dbReference type="GO" id="GO:0003723">
    <property type="term" value="F:RNA binding"/>
    <property type="evidence" value="ECO:0007669"/>
    <property type="project" value="InterPro"/>
</dbReference>
<feature type="repeat" description="PPR" evidence="3">
    <location>
        <begin position="160"/>
        <end position="194"/>
    </location>
</feature>
<dbReference type="Proteomes" id="UP000095767">
    <property type="component" value="Unassembled WGS sequence"/>
</dbReference>
<keyword evidence="2" id="KW-0809">Transit peptide</keyword>
<dbReference type="PROSITE" id="PS51375">
    <property type="entry name" value="PPR"/>
    <property type="match status" value="4"/>
</dbReference>
<feature type="repeat" description="PPR" evidence="3">
    <location>
        <begin position="390"/>
        <end position="424"/>
    </location>
</feature>
<evidence type="ECO:0000256" key="2">
    <source>
        <dbReference type="ARBA" id="ARBA00022946"/>
    </source>
</evidence>
<dbReference type="EMBL" id="LWDX02025029">
    <property type="protein sequence ID" value="OEL30676.1"/>
    <property type="molecule type" value="Genomic_DNA"/>
</dbReference>
<keyword evidence="1" id="KW-0677">Repeat</keyword>
<dbReference type="PANTHER" id="PTHR47926">
    <property type="entry name" value="PENTATRICOPEPTIDE REPEAT-CONTAINING PROTEIN"/>
    <property type="match status" value="1"/>
</dbReference>
<dbReference type="GO" id="GO:0009451">
    <property type="term" value="P:RNA modification"/>
    <property type="evidence" value="ECO:0007669"/>
    <property type="project" value="InterPro"/>
</dbReference>
<protein>
    <submittedName>
        <fullName evidence="4">Pentatricopeptide repeat-containing protein</fullName>
    </submittedName>
</protein>
<dbReference type="Pfam" id="PF01535">
    <property type="entry name" value="PPR"/>
    <property type="match status" value="3"/>
</dbReference>
<name>A0A1E5VZW0_9POAL</name>
<organism evidence="4 5">
    <name type="scientific">Dichanthelium oligosanthes</name>
    <dbReference type="NCBI Taxonomy" id="888268"/>
    <lineage>
        <taxon>Eukaryota</taxon>
        <taxon>Viridiplantae</taxon>
        <taxon>Streptophyta</taxon>
        <taxon>Embryophyta</taxon>
        <taxon>Tracheophyta</taxon>
        <taxon>Spermatophyta</taxon>
        <taxon>Magnoliopsida</taxon>
        <taxon>Liliopsida</taxon>
        <taxon>Poales</taxon>
        <taxon>Poaceae</taxon>
        <taxon>PACMAD clade</taxon>
        <taxon>Panicoideae</taxon>
        <taxon>Panicodae</taxon>
        <taxon>Paniceae</taxon>
        <taxon>Dichantheliinae</taxon>
        <taxon>Dichanthelium</taxon>
    </lineage>
</organism>
<comment type="caution">
    <text evidence="4">The sequence shown here is derived from an EMBL/GenBank/DDBJ whole genome shotgun (WGS) entry which is preliminary data.</text>
</comment>
<reference evidence="4 5" key="1">
    <citation type="submission" date="2016-09" db="EMBL/GenBank/DDBJ databases">
        <title>The draft genome of Dichanthelium oligosanthes: A C3 panicoid grass species.</title>
        <authorList>
            <person name="Studer A.J."/>
            <person name="Schnable J.C."/>
            <person name="Brutnell T.P."/>
        </authorList>
    </citation>
    <scope>NUCLEOTIDE SEQUENCE [LARGE SCALE GENOMIC DNA]</scope>
    <source>
        <strain evidence="5">cv. Kellogg 1175</strain>
        <tissue evidence="4">Leaf</tissue>
    </source>
</reference>
<dbReference type="AlphaFoldDB" id="A0A1E5VZW0"/>
<dbReference type="FunFam" id="1.25.40.10:FF:000415">
    <property type="entry name" value="Pentatricopeptide repeat-containing protein"/>
    <property type="match status" value="1"/>
</dbReference>
<evidence type="ECO:0000313" key="5">
    <source>
        <dbReference type="Proteomes" id="UP000095767"/>
    </source>
</evidence>
<evidence type="ECO:0000256" key="3">
    <source>
        <dbReference type="PROSITE-ProRule" id="PRU00708"/>
    </source>
</evidence>
<dbReference type="NCBIfam" id="TIGR00756">
    <property type="entry name" value="PPR"/>
    <property type="match status" value="6"/>
</dbReference>
<dbReference type="Gene3D" id="1.25.40.10">
    <property type="entry name" value="Tetratricopeptide repeat domain"/>
    <property type="match status" value="3"/>
</dbReference>
<feature type="repeat" description="PPR" evidence="3">
    <location>
        <begin position="286"/>
        <end position="316"/>
    </location>
</feature>
<dbReference type="OrthoDB" id="185373at2759"/>
<dbReference type="InterPro" id="IPR011990">
    <property type="entry name" value="TPR-like_helical_dom_sf"/>
</dbReference>
<evidence type="ECO:0000313" key="4">
    <source>
        <dbReference type="EMBL" id="OEL30676.1"/>
    </source>
</evidence>
<dbReference type="SUPFAM" id="SSF48452">
    <property type="entry name" value="TPR-like"/>
    <property type="match status" value="1"/>
</dbReference>
<dbReference type="PANTHER" id="PTHR47926:SF444">
    <property type="entry name" value="PENTATRICOPEPTIDE REPEAT-CONTAINING PROTEIN"/>
    <property type="match status" value="1"/>
</dbReference>
<dbReference type="FunFam" id="1.25.40.10:FF:000329">
    <property type="entry name" value="Pentatricopeptide repeat-containing protein"/>
    <property type="match status" value="1"/>
</dbReference>
<dbReference type="Pfam" id="PF13041">
    <property type="entry name" value="PPR_2"/>
    <property type="match status" value="3"/>
</dbReference>
<gene>
    <name evidence="4" type="ORF">BAE44_0008306</name>
</gene>
<dbReference type="STRING" id="888268.A0A1E5VZW0"/>
<proteinExistence type="predicted"/>
<evidence type="ECO:0000256" key="1">
    <source>
        <dbReference type="ARBA" id="ARBA00022737"/>
    </source>
</evidence>
<dbReference type="InterPro" id="IPR046960">
    <property type="entry name" value="PPR_At4g14850-like_plant"/>
</dbReference>
<accession>A0A1E5VZW0</accession>
<sequence>MAAPPRHLPLLLGRLLVAGEISRNPDHLSRIIPLLPSHPHLAATLSTLYFPHFPSSATYLHNLLIRASAASRSPRLSFAVFSSLLRAGFLPDHFTFPPLVKSASRLPSFPRTGAQVHAQATRRGFLADIFVVNSLLAMYAAFRNTALMWAVLDSCVEVADVVSWNTVIGGYVKCREIENARRVFDEMPQRNGVSWSAMVGAYAGAGELDIAREMFDRMPAIGRNVVTWNSMITGFARHGLLPLARKMFDEMPYRNLVSWNAMIRGYTVNGEMDGARELFDVMPEKDVISWTCMISGYAQAGRYAETLELFRSMQSNSNIQPNEVTMVTVLSACAHLTALEEGRWAHTFIAKQKMVLDNEFNLGAALIDMYAKCGRTEMSVKIFHSLDQKNVSAWNALITGLAVNGDASQCIDAFEQMKRSGENLNDITFISVLTACAHAGLVDEGRQCFQSMASTFGVEPELKHYGCMVDLLGRAGLLDEAEELIRSMPMAPDVKVLGALLGASRMHKRSDVAERVQSGILSLNTKQPGCHILMSDIYAAAGKWADALEARGFLQRHNIRKLAGSSTSMH</sequence>
<dbReference type="FunFam" id="1.25.40.10:FF:000731">
    <property type="entry name" value="Pentatricopeptide repeat-containing protein"/>
    <property type="match status" value="1"/>
</dbReference>
<feature type="repeat" description="PPR" evidence="3">
    <location>
        <begin position="224"/>
        <end position="258"/>
    </location>
</feature>
<dbReference type="InterPro" id="IPR002885">
    <property type="entry name" value="PPR_rpt"/>
</dbReference>
<keyword evidence="5" id="KW-1185">Reference proteome</keyword>